<dbReference type="AlphaFoldDB" id="A0A127VJT2"/>
<evidence type="ECO:0000313" key="1">
    <source>
        <dbReference type="EMBL" id="AMQ01169.1"/>
    </source>
</evidence>
<accession>A0A127VJT2</accession>
<dbReference type="Proteomes" id="UP000071561">
    <property type="component" value="Chromosome"/>
</dbReference>
<protein>
    <recommendedName>
        <fullName evidence="3">Carboxypeptidase-like protein</fullName>
    </recommendedName>
</protein>
<proteinExistence type="predicted"/>
<reference evidence="1 2" key="1">
    <citation type="submission" date="2016-03" db="EMBL/GenBank/DDBJ databases">
        <title>Complete genome sequence of Pedobacter cryoconitis PAMC 27485.</title>
        <authorList>
            <person name="Lee J."/>
            <person name="Kim O.-S."/>
        </authorList>
    </citation>
    <scope>NUCLEOTIDE SEQUENCE [LARGE SCALE GENOMIC DNA]</scope>
    <source>
        <strain evidence="1 2">PAMC 27485</strain>
    </source>
</reference>
<name>A0A127VJT2_9SPHI</name>
<sequence>MHYRPMILTIQKILMIFTFISASVSVVFAQQDFQLNGVVMTKGTTTRIAMAQVTNLRTKFTVSSNDLGLFQVKANLGDTLVIYKQDFSDKEMIVLSNKDMIVYLDNGAGTSLHEVNIRGKSKKAELDELKQDYRDKGSFYAGKPPLLSYIFAPITALYELFGRTPKNAKRFGNYYNREMQQTQIDGYFNESLIKKNTELSGKELEDFMLNYRPDYQKAKNWTEYDAVKYIRDTYKKYTDTAKKK</sequence>
<dbReference type="PATRIC" id="fig|188932.3.peg.4483"/>
<dbReference type="RefSeq" id="WP_232324643.1">
    <property type="nucleotide sequence ID" value="NZ_CP014504.1"/>
</dbReference>
<evidence type="ECO:0008006" key="3">
    <source>
        <dbReference type="Google" id="ProtNLM"/>
    </source>
</evidence>
<gene>
    <name evidence="1" type="ORF">AY601_4322</name>
</gene>
<evidence type="ECO:0000313" key="2">
    <source>
        <dbReference type="Proteomes" id="UP000071561"/>
    </source>
</evidence>
<dbReference type="EMBL" id="CP014504">
    <property type="protein sequence ID" value="AMQ01169.1"/>
    <property type="molecule type" value="Genomic_DNA"/>
</dbReference>
<dbReference type="KEGG" id="pcm:AY601_4322"/>
<organism evidence="1 2">
    <name type="scientific">Pedobacter cryoconitis</name>
    <dbReference type="NCBI Taxonomy" id="188932"/>
    <lineage>
        <taxon>Bacteria</taxon>
        <taxon>Pseudomonadati</taxon>
        <taxon>Bacteroidota</taxon>
        <taxon>Sphingobacteriia</taxon>
        <taxon>Sphingobacteriales</taxon>
        <taxon>Sphingobacteriaceae</taxon>
        <taxon>Pedobacter</taxon>
    </lineage>
</organism>
<keyword evidence="2" id="KW-1185">Reference proteome</keyword>